<accession>A0ABQ9JY38</accession>
<name>A0ABQ9JY38_9CUCU</name>
<sequence>MMRIIRDISKNTIVAVVETLEHIYSKVIVIKQILMAHMLVCFPPGQAPPYARGKQKKGRFSLHTHPYVAEQVGVSLLMQKASCAMKNTEVCRGSRPHHMLQTEEEVLDIVEDDPSEKLHVR</sequence>
<dbReference type="EMBL" id="JAPWTJ010000120">
    <property type="protein sequence ID" value="KAJ8982494.1"/>
    <property type="molecule type" value="Genomic_DNA"/>
</dbReference>
<reference evidence="1" key="1">
    <citation type="journal article" date="2023" name="Insect Mol. Biol.">
        <title>Genome sequencing provides insights into the evolution of gene families encoding plant cell wall-degrading enzymes in longhorned beetles.</title>
        <authorList>
            <person name="Shin N.R."/>
            <person name="Okamura Y."/>
            <person name="Kirsch R."/>
            <person name="Pauchet Y."/>
        </authorList>
    </citation>
    <scope>NUCLEOTIDE SEQUENCE</scope>
    <source>
        <strain evidence="1">MMC_N1</strain>
    </source>
</reference>
<dbReference type="Proteomes" id="UP001162164">
    <property type="component" value="Unassembled WGS sequence"/>
</dbReference>
<evidence type="ECO:0000313" key="1">
    <source>
        <dbReference type="EMBL" id="KAJ8982494.1"/>
    </source>
</evidence>
<organism evidence="1 2">
    <name type="scientific">Molorchus minor</name>
    <dbReference type="NCBI Taxonomy" id="1323400"/>
    <lineage>
        <taxon>Eukaryota</taxon>
        <taxon>Metazoa</taxon>
        <taxon>Ecdysozoa</taxon>
        <taxon>Arthropoda</taxon>
        <taxon>Hexapoda</taxon>
        <taxon>Insecta</taxon>
        <taxon>Pterygota</taxon>
        <taxon>Neoptera</taxon>
        <taxon>Endopterygota</taxon>
        <taxon>Coleoptera</taxon>
        <taxon>Polyphaga</taxon>
        <taxon>Cucujiformia</taxon>
        <taxon>Chrysomeloidea</taxon>
        <taxon>Cerambycidae</taxon>
        <taxon>Lamiinae</taxon>
        <taxon>Monochamini</taxon>
        <taxon>Molorchus</taxon>
    </lineage>
</organism>
<keyword evidence="2" id="KW-1185">Reference proteome</keyword>
<comment type="caution">
    <text evidence="1">The sequence shown here is derived from an EMBL/GenBank/DDBJ whole genome shotgun (WGS) entry which is preliminary data.</text>
</comment>
<gene>
    <name evidence="1" type="ORF">NQ317_019278</name>
</gene>
<protein>
    <submittedName>
        <fullName evidence="1">Uncharacterized protein</fullName>
    </submittedName>
</protein>
<evidence type="ECO:0000313" key="2">
    <source>
        <dbReference type="Proteomes" id="UP001162164"/>
    </source>
</evidence>
<proteinExistence type="predicted"/>